<feature type="transmembrane region" description="Helical" evidence="1">
    <location>
        <begin position="29"/>
        <end position="46"/>
    </location>
</feature>
<dbReference type="EMBL" id="MPIN01000004">
    <property type="protein sequence ID" value="OJH39530.1"/>
    <property type="molecule type" value="Genomic_DNA"/>
</dbReference>
<organism evidence="2 3">
    <name type="scientific">Cystobacter ferrugineus</name>
    <dbReference type="NCBI Taxonomy" id="83449"/>
    <lineage>
        <taxon>Bacteria</taxon>
        <taxon>Pseudomonadati</taxon>
        <taxon>Myxococcota</taxon>
        <taxon>Myxococcia</taxon>
        <taxon>Myxococcales</taxon>
        <taxon>Cystobacterineae</taxon>
        <taxon>Archangiaceae</taxon>
        <taxon>Cystobacter</taxon>
    </lineage>
</organism>
<feature type="transmembrane region" description="Helical" evidence="1">
    <location>
        <begin position="82"/>
        <end position="98"/>
    </location>
</feature>
<evidence type="ECO:0008006" key="4">
    <source>
        <dbReference type="Google" id="ProtNLM"/>
    </source>
</evidence>
<dbReference type="STRING" id="83449.BON30_18720"/>
<keyword evidence="1" id="KW-0472">Membrane</keyword>
<dbReference type="RefSeq" id="WP_071899702.1">
    <property type="nucleotide sequence ID" value="NZ_MPIN01000004.1"/>
</dbReference>
<dbReference type="Proteomes" id="UP000182229">
    <property type="component" value="Unassembled WGS sequence"/>
</dbReference>
<gene>
    <name evidence="2" type="ORF">BON30_18720</name>
</gene>
<feature type="transmembrane region" description="Helical" evidence="1">
    <location>
        <begin position="53"/>
        <end position="76"/>
    </location>
</feature>
<comment type="caution">
    <text evidence="2">The sequence shown here is derived from an EMBL/GenBank/DDBJ whole genome shotgun (WGS) entry which is preliminary data.</text>
</comment>
<sequence length="99" mass="9710">MASSTLLVLLGIAVLHGVSVSLLSRHRGLARAGGGLALAVGVALAVRAQGLAVGLTCSLVLAMLATGALALAAPLWPRATRLVLPLGAVGLALLWLGAS</sequence>
<keyword evidence="1" id="KW-0812">Transmembrane</keyword>
<evidence type="ECO:0000256" key="1">
    <source>
        <dbReference type="SAM" id="Phobius"/>
    </source>
</evidence>
<evidence type="ECO:0000313" key="3">
    <source>
        <dbReference type="Proteomes" id="UP000182229"/>
    </source>
</evidence>
<name>A0A1L9BB89_9BACT</name>
<reference evidence="3" key="1">
    <citation type="submission" date="2016-11" db="EMBL/GenBank/DDBJ databases">
        <authorList>
            <person name="Shukria A."/>
            <person name="Stevens D.C."/>
        </authorList>
    </citation>
    <scope>NUCLEOTIDE SEQUENCE [LARGE SCALE GENOMIC DNA]</scope>
    <source>
        <strain evidence="3">Cbfe23</strain>
    </source>
</reference>
<dbReference type="AlphaFoldDB" id="A0A1L9BB89"/>
<proteinExistence type="predicted"/>
<keyword evidence="3" id="KW-1185">Reference proteome</keyword>
<evidence type="ECO:0000313" key="2">
    <source>
        <dbReference type="EMBL" id="OJH39530.1"/>
    </source>
</evidence>
<accession>A0A1L9BB89</accession>
<protein>
    <recommendedName>
        <fullName evidence="4">DUF3325 domain-containing protein</fullName>
    </recommendedName>
</protein>
<keyword evidence="1" id="KW-1133">Transmembrane helix</keyword>
<reference evidence="2 3" key="2">
    <citation type="submission" date="2016-12" db="EMBL/GenBank/DDBJ databases">
        <title>Draft Genome Sequence of Cystobacter ferrugineus Strain Cbfe23.</title>
        <authorList>
            <person name="Akbar S."/>
            <person name="Dowd S.E."/>
            <person name="Stevens D.C."/>
        </authorList>
    </citation>
    <scope>NUCLEOTIDE SEQUENCE [LARGE SCALE GENOMIC DNA]</scope>
    <source>
        <strain evidence="2 3">Cbfe23</strain>
    </source>
</reference>